<evidence type="ECO:0000313" key="3">
    <source>
        <dbReference type="Proteomes" id="UP000031338"/>
    </source>
</evidence>
<proteinExistence type="predicted"/>
<sequence>MDTTPEPAGGRPAIPPGMDFNPKQFGKFMMRHGHTGFIGMQYRTHGDNWVELGLPWREDLVGDRETGVLASGPIISLLDNATSMSVWALRGGFRPQVTLDLRVDYVRAATPGKTIIAWAECYQLKKSMAFVRGIAHDGDITDPVAHAAGIFIQVQADGWARSPGEAK</sequence>
<dbReference type="SUPFAM" id="SSF54637">
    <property type="entry name" value="Thioesterase/thiol ester dehydrase-isomerase"/>
    <property type="match status" value="1"/>
</dbReference>
<protein>
    <submittedName>
        <fullName evidence="2">Phenylacetic acid degradation-like protein</fullName>
    </submittedName>
</protein>
<dbReference type="RefSeq" id="WP_082013294.1">
    <property type="nucleotide sequence ID" value="NZ_JRVC01000005.1"/>
</dbReference>
<accession>A0A0B9ABY3</accession>
<dbReference type="EMBL" id="JRVC01000005">
    <property type="protein sequence ID" value="KHS48114.1"/>
    <property type="molecule type" value="Genomic_DNA"/>
</dbReference>
<dbReference type="InterPro" id="IPR029069">
    <property type="entry name" value="HotDog_dom_sf"/>
</dbReference>
<dbReference type="STRING" id="48936.NJ75_01303"/>
<dbReference type="Proteomes" id="UP000031338">
    <property type="component" value="Unassembled WGS sequence"/>
</dbReference>
<dbReference type="PATRIC" id="fig|48936.3.peg.1303"/>
<evidence type="ECO:0000259" key="1">
    <source>
        <dbReference type="Pfam" id="PF03061"/>
    </source>
</evidence>
<evidence type="ECO:0000313" key="2">
    <source>
        <dbReference type="EMBL" id="KHS48114.1"/>
    </source>
</evidence>
<dbReference type="Gene3D" id="3.10.129.10">
    <property type="entry name" value="Hotdog Thioesterase"/>
    <property type="match status" value="1"/>
</dbReference>
<comment type="caution">
    <text evidence="2">The sequence shown here is derived from an EMBL/GenBank/DDBJ whole genome shotgun (WGS) entry which is preliminary data.</text>
</comment>
<organism evidence="2 3">
    <name type="scientific">Novosphingobium subterraneum</name>
    <dbReference type="NCBI Taxonomy" id="48936"/>
    <lineage>
        <taxon>Bacteria</taxon>
        <taxon>Pseudomonadati</taxon>
        <taxon>Pseudomonadota</taxon>
        <taxon>Alphaproteobacteria</taxon>
        <taxon>Sphingomonadales</taxon>
        <taxon>Sphingomonadaceae</taxon>
        <taxon>Novosphingobium</taxon>
    </lineage>
</organism>
<dbReference type="AlphaFoldDB" id="A0A0B9ABY3"/>
<dbReference type="InterPro" id="IPR006683">
    <property type="entry name" value="Thioestr_dom"/>
</dbReference>
<dbReference type="GO" id="GO:0016790">
    <property type="term" value="F:thiolester hydrolase activity"/>
    <property type="evidence" value="ECO:0007669"/>
    <property type="project" value="UniProtKB-ARBA"/>
</dbReference>
<gene>
    <name evidence="2" type="ORF">NJ75_01303</name>
</gene>
<dbReference type="CDD" id="cd03443">
    <property type="entry name" value="PaaI_thioesterase"/>
    <property type="match status" value="1"/>
</dbReference>
<reference evidence="2 3" key="1">
    <citation type="submission" date="2014-10" db="EMBL/GenBank/DDBJ databases">
        <title>Draft genome sequence of Novosphingobium subterraneum DSM 12447.</title>
        <authorList>
            <person name="Gan H.M."/>
            <person name="Gan H.Y."/>
            <person name="Savka M.A."/>
        </authorList>
    </citation>
    <scope>NUCLEOTIDE SEQUENCE [LARGE SCALE GENOMIC DNA]</scope>
    <source>
        <strain evidence="2 3">DSM 12447</strain>
    </source>
</reference>
<feature type="domain" description="Thioesterase" evidence="1">
    <location>
        <begin position="67"/>
        <end position="141"/>
    </location>
</feature>
<name>A0A0B9ABY3_9SPHN</name>
<keyword evidence="3" id="KW-1185">Reference proteome</keyword>
<dbReference type="Pfam" id="PF03061">
    <property type="entry name" value="4HBT"/>
    <property type="match status" value="1"/>
</dbReference>